<organism evidence="1 2">
    <name type="scientific">Anguilla anguilla</name>
    <name type="common">European freshwater eel</name>
    <name type="synonym">Muraena anguilla</name>
    <dbReference type="NCBI Taxonomy" id="7936"/>
    <lineage>
        <taxon>Eukaryota</taxon>
        <taxon>Metazoa</taxon>
        <taxon>Chordata</taxon>
        <taxon>Craniata</taxon>
        <taxon>Vertebrata</taxon>
        <taxon>Euteleostomi</taxon>
        <taxon>Actinopterygii</taxon>
        <taxon>Neopterygii</taxon>
        <taxon>Teleostei</taxon>
        <taxon>Anguilliformes</taxon>
        <taxon>Anguillidae</taxon>
        <taxon>Anguilla</taxon>
    </lineage>
</organism>
<sequence length="91" mass="10452">LELTLFLTSEPVFSGNTRSSRVFNEAKQQKREETLLEVRLSSTHFAGSTGHLLVNLDYKYSLEKTLYAECFCMNGYNRLLLLILRLPVVHS</sequence>
<protein>
    <submittedName>
        <fullName evidence="1">Uncharacterized protein</fullName>
    </submittedName>
</protein>
<dbReference type="Proteomes" id="UP001044222">
    <property type="component" value="Unassembled WGS sequence"/>
</dbReference>
<reference evidence="1" key="1">
    <citation type="submission" date="2021-01" db="EMBL/GenBank/DDBJ databases">
        <title>A chromosome-scale assembly of European eel, Anguilla anguilla.</title>
        <authorList>
            <person name="Henkel C."/>
            <person name="Jong-Raadsen S.A."/>
            <person name="Dufour S."/>
            <person name="Weltzien F.-A."/>
            <person name="Palstra A.P."/>
            <person name="Pelster B."/>
            <person name="Spaink H.P."/>
            <person name="Van Den Thillart G.E."/>
            <person name="Jansen H."/>
            <person name="Zahm M."/>
            <person name="Klopp C."/>
            <person name="Cedric C."/>
            <person name="Louis A."/>
            <person name="Berthelot C."/>
            <person name="Parey E."/>
            <person name="Roest Crollius H."/>
            <person name="Montfort J."/>
            <person name="Robinson-Rechavi M."/>
            <person name="Bucao C."/>
            <person name="Bouchez O."/>
            <person name="Gislard M."/>
            <person name="Lluch J."/>
            <person name="Milhes M."/>
            <person name="Lampietro C."/>
            <person name="Lopez Roques C."/>
            <person name="Donnadieu C."/>
            <person name="Braasch I."/>
            <person name="Desvignes T."/>
            <person name="Postlethwait J."/>
            <person name="Bobe J."/>
            <person name="Guiguen Y."/>
            <person name="Dirks R."/>
        </authorList>
    </citation>
    <scope>NUCLEOTIDE SEQUENCE</scope>
    <source>
        <strain evidence="1">Tag_6206</strain>
        <tissue evidence="1">Liver</tissue>
    </source>
</reference>
<dbReference type="EMBL" id="JAFIRN010000004">
    <property type="protein sequence ID" value="KAG5851026.1"/>
    <property type="molecule type" value="Genomic_DNA"/>
</dbReference>
<accession>A0A9D3MLE3</accession>
<comment type="caution">
    <text evidence="1">The sequence shown here is derived from an EMBL/GenBank/DDBJ whole genome shotgun (WGS) entry which is preliminary data.</text>
</comment>
<gene>
    <name evidence="1" type="ORF">ANANG_G00088640</name>
</gene>
<keyword evidence="2" id="KW-1185">Reference proteome</keyword>
<proteinExistence type="predicted"/>
<name>A0A9D3MLE3_ANGAN</name>
<dbReference type="AlphaFoldDB" id="A0A9D3MLE3"/>
<evidence type="ECO:0000313" key="2">
    <source>
        <dbReference type="Proteomes" id="UP001044222"/>
    </source>
</evidence>
<feature type="non-terminal residue" evidence="1">
    <location>
        <position position="1"/>
    </location>
</feature>
<evidence type="ECO:0000313" key="1">
    <source>
        <dbReference type="EMBL" id="KAG5851026.1"/>
    </source>
</evidence>